<dbReference type="Gene3D" id="1.10.220.10">
    <property type="entry name" value="Annexin"/>
    <property type="match status" value="7"/>
</dbReference>
<dbReference type="GO" id="GO:0012506">
    <property type="term" value="C:vesicle membrane"/>
    <property type="evidence" value="ECO:0007669"/>
    <property type="project" value="TreeGrafter"/>
</dbReference>
<proteinExistence type="inferred from homology"/>
<accession>K1RH12</accession>
<comment type="subcellular location">
    <subcellularLocation>
        <location evidence="1">Host cell</location>
    </subcellularLocation>
    <subcellularLocation>
        <location evidence="2">Secreted</location>
        <location evidence="2">Extracellular exosome</location>
    </subcellularLocation>
    <subcellularLocation>
        <location evidence="12">Tegument</location>
    </subcellularLocation>
</comment>
<evidence type="ECO:0000256" key="6">
    <source>
        <dbReference type="ARBA" id="ARBA00022723"/>
    </source>
</evidence>
<evidence type="ECO:0000256" key="9">
    <source>
        <dbReference type="ARBA" id="ARBA00023216"/>
    </source>
</evidence>
<dbReference type="EMBL" id="JH818314">
    <property type="protein sequence ID" value="EKC40740.1"/>
    <property type="molecule type" value="Genomic_DNA"/>
</dbReference>
<evidence type="ECO:0000256" key="12">
    <source>
        <dbReference type="ARBA" id="ARBA00060393"/>
    </source>
</evidence>
<dbReference type="GO" id="GO:0005509">
    <property type="term" value="F:calcium ion binding"/>
    <property type="evidence" value="ECO:0007669"/>
    <property type="project" value="InterPro"/>
</dbReference>
<dbReference type="GO" id="GO:0005576">
    <property type="term" value="C:extracellular region"/>
    <property type="evidence" value="ECO:0007669"/>
    <property type="project" value="UniProtKB-SubCell"/>
</dbReference>
<dbReference type="FunFam" id="1.10.220.10:FF:000002">
    <property type="entry name" value="Annexin"/>
    <property type="match status" value="2"/>
</dbReference>
<dbReference type="GO" id="GO:0001786">
    <property type="term" value="F:phosphatidylserine binding"/>
    <property type="evidence" value="ECO:0007669"/>
    <property type="project" value="TreeGrafter"/>
</dbReference>
<protein>
    <recommendedName>
        <fullName evidence="13 14">Annexin</fullName>
    </recommendedName>
</protein>
<dbReference type="AlphaFoldDB" id="K1RH12"/>
<evidence type="ECO:0000256" key="14">
    <source>
        <dbReference type="RuleBase" id="RU003540"/>
    </source>
</evidence>
<dbReference type="HOGENOM" id="CLU_457304_0_0_1"/>
<evidence type="ECO:0000313" key="15">
    <source>
        <dbReference type="EMBL" id="EKC40740.1"/>
    </source>
</evidence>
<dbReference type="SUPFAM" id="SSF47874">
    <property type="entry name" value="Annexin"/>
    <property type="match status" value="2"/>
</dbReference>
<dbReference type="InterPro" id="IPR018502">
    <property type="entry name" value="Annexin_repeat"/>
</dbReference>
<evidence type="ECO:0000256" key="10">
    <source>
        <dbReference type="ARBA" id="ARBA00023302"/>
    </source>
</evidence>
<dbReference type="FunFam" id="1.10.220.10:FF:000003">
    <property type="entry name" value="Annexin"/>
    <property type="match status" value="2"/>
</dbReference>
<dbReference type="InterPro" id="IPR001464">
    <property type="entry name" value="Annexin"/>
</dbReference>
<dbReference type="GO" id="GO:0043657">
    <property type="term" value="C:host cell"/>
    <property type="evidence" value="ECO:0007669"/>
    <property type="project" value="UniProtKB-SubCell"/>
</dbReference>
<keyword evidence="9 14" id="KW-0041">Annexin</keyword>
<dbReference type="InParanoid" id="K1RH12"/>
<dbReference type="GO" id="GO:0005634">
    <property type="term" value="C:nucleus"/>
    <property type="evidence" value="ECO:0007669"/>
    <property type="project" value="TreeGrafter"/>
</dbReference>
<keyword evidence="10 14" id="KW-0111">Calcium/phospholipid-binding</keyword>
<dbReference type="GO" id="GO:0005886">
    <property type="term" value="C:plasma membrane"/>
    <property type="evidence" value="ECO:0007669"/>
    <property type="project" value="TreeGrafter"/>
</dbReference>
<dbReference type="PROSITE" id="PS51897">
    <property type="entry name" value="ANNEXIN_2"/>
    <property type="match status" value="6"/>
</dbReference>
<dbReference type="GO" id="GO:0005737">
    <property type="term" value="C:cytoplasm"/>
    <property type="evidence" value="ECO:0007669"/>
    <property type="project" value="TreeGrafter"/>
</dbReference>
<evidence type="ECO:0000256" key="7">
    <source>
        <dbReference type="ARBA" id="ARBA00022737"/>
    </source>
</evidence>
<dbReference type="PRINTS" id="PR00196">
    <property type="entry name" value="ANNEXIN"/>
</dbReference>
<dbReference type="InterPro" id="IPR037104">
    <property type="entry name" value="Annexin_sf"/>
</dbReference>
<comment type="subunit">
    <text evidence="4">Homodimer.</text>
</comment>
<evidence type="ECO:0000256" key="3">
    <source>
        <dbReference type="ARBA" id="ARBA00007831"/>
    </source>
</evidence>
<comment type="domain">
    <text evidence="14">A pair of annexin repeats may form one binding site for calcium and phospholipid.</text>
</comment>
<dbReference type="PANTHER" id="PTHR10502">
    <property type="entry name" value="ANNEXIN"/>
    <property type="match status" value="1"/>
</dbReference>
<evidence type="ECO:0000256" key="13">
    <source>
        <dbReference type="ARBA" id="ARBA00077076"/>
    </source>
</evidence>
<dbReference type="Pfam" id="PF00191">
    <property type="entry name" value="Annexin"/>
    <property type="match status" value="6"/>
</dbReference>
<gene>
    <name evidence="15" type="ORF">CGI_10021225</name>
</gene>
<organism evidence="15">
    <name type="scientific">Magallana gigas</name>
    <name type="common">Pacific oyster</name>
    <name type="synonym">Crassostrea gigas</name>
    <dbReference type="NCBI Taxonomy" id="29159"/>
    <lineage>
        <taxon>Eukaryota</taxon>
        <taxon>Metazoa</taxon>
        <taxon>Spiralia</taxon>
        <taxon>Lophotrochozoa</taxon>
        <taxon>Mollusca</taxon>
        <taxon>Bivalvia</taxon>
        <taxon>Autobranchia</taxon>
        <taxon>Pteriomorphia</taxon>
        <taxon>Ostreida</taxon>
        <taxon>Ostreoidea</taxon>
        <taxon>Ostreidae</taxon>
        <taxon>Magallana</taxon>
    </lineage>
</organism>
<dbReference type="PROSITE" id="PS00223">
    <property type="entry name" value="ANNEXIN_1"/>
    <property type="match status" value="1"/>
</dbReference>
<sequence length="597" mass="67615">MSIALILPPAFVEPLKIHTVSRVVYKNVTRAINRIRLGIDDVRYRRIFDFVLYTRCIYVNALVFVTENQSFQKGTVKPAGGNHDPESTSHRLHKAIQGLGTDENAIIEVLAGHINYERQEIKKMYKTMFGQDLVEDIKGDLSGLFEKLCLYLLMPSRMFDAYCLRQAIEGLGTDEGRLIEILCSKTNGEIQSIKEEYQKFYNRSLEDDVRKDTSGHFQHILISLLQANRSEEQEMDDAKVQKDAKDLYEAGENKIGTNTSVFNAILASRSPPHLKAVFEQYKNISQMDIEGAIKDETSGNLCKAFLAVGTDENAIIEVLAGHINYERQEIKKMYKTMFGQDLVEDIKGDLSGLFEKLCLYLLMPSRMFDAYCLRQAIEGLGTDEGRLIEILCSKTNGEIQSIKEEYQKFYNRSLEDDVRKDTSGHFQHILISLLQANRSEEQEMDDAKVQKDAKDLYEAGENKIGTNTSVFNAILASRSPPHLKAVFEQYKNISQMDIEGAIKDETSGNLCKAFLAVVRYIKDPMDYYAECINKCIKGIGTNDERLMQLIVSRCEIDLKDIGEAYLKKYGESLPLSIKGDTSGDYGKLLVKLATPTE</sequence>
<comment type="function">
    <text evidence="11">Involved in reproduction of the worm. Involved in host-parasite interaction. Delivered into the host cell by means of parasite exosomes. Binds to acidic phospholipid membranes in a calcium-dependent manner in vitro. Causes aggregation of liposomes in the presence of calcium, but not in its absence. Likely to promote membrane fusion. May provide structural integrity within the tegument.</text>
</comment>
<keyword evidence="8 14" id="KW-0106">Calcium</keyword>
<dbReference type="FunFam" id="1.10.220.10:FF:000005">
    <property type="entry name" value="Annexin"/>
    <property type="match status" value="2"/>
</dbReference>
<evidence type="ECO:0000256" key="2">
    <source>
        <dbReference type="ARBA" id="ARBA00004550"/>
    </source>
</evidence>
<dbReference type="FunFam" id="1.10.220.10:FF:000001">
    <property type="entry name" value="Annexin"/>
    <property type="match status" value="1"/>
</dbReference>
<evidence type="ECO:0000256" key="1">
    <source>
        <dbReference type="ARBA" id="ARBA00004340"/>
    </source>
</evidence>
<evidence type="ECO:0000256" key="8">
    <source>
        <dbReference type="ARBA" id="ARBA00022837"/>
    </source>
</evidence>
<dbReference type="PANTHER" id="PTHR10502:SF102">
    <property type="entry name" value="ANNEXIN B11"/>
    <property type="match status" value="1"/>
</dbReference>
<name>K1RH12_MAGGI</name>
<comment type="similarity">
    <text evidence="3 14">Belongs to the annexin family.</text>
</comment>
<evidence type="ECO:0000256" key="11">
    <source>
        <dbReference type="ARBA" id="ARBA00059330"/>
    </source>
</evidence>
<keyword evidence="7 14" id="KW-0677">Repeat</keyword>
<dbReference type="InterPro" id="IPR018252">
    <property type="entry name" value="Annexin_repeat_CS"/>
</dbReference>
<keyword evidence="5" id="KW-0597">Phosphoprotein</keyword>
<evidence type="ECO:0000256" key="5">
    <source>
        <dbReference type="ARBA" id="ARBA00022553"/>
    </source>
</evidence>
<keyword evidence="6" id="KW-0479">Metal-binding</keyword>
<dbReference type="SMART" id="SM00335">
    <property type="entry name" value="ANX"/>
    <property type="match status" value="7"/>
</dbReference>
<dbReference type="GO" id="GO:0005544">
    <property type="term" value="F:calcium-dependent phospholipid binding"/>
    <property type="evidence" value="ECO:0007669"/>
    <property type="project" value="UniProtKB-KW"/>
</dbReference>
<evidence type="ECO:0000256" key="4">
    <source>
        <dbReference type="ARBA" id="ARBA00011738"/>
    </source>
</evidence>
<reference evidence="15" key="1">
    <citation type="journal article" date="2012" name="Nature">
        <title>The oyster genome reveals stress adaptation and complexity of shell formation.</title>
        <authorList>
            <person name="Zhang G."/>
            <person name="Fang X."/>
            <person name="Guo X."/>
            <person name="Li L."/>
            <person name="Luo R."/>
            <person name="Xu F."/>
            <person name="Yang P."/>
            <person name="Zhang L."/>
            <person name="Wang X."/>
            <person name="Qi H."/>
            <person name="Xiong Z."/>
            <person name="Que H."/>
            <person name="Xie Y."/>
            <person name="Holland P.W."/>
            <person name="Paps J."/>
            <person name="Zhu Y."/>
            <person name="Wu F."/>
            <person name="Chen Y."/>
            <person name="Wang J."/>
            <person name="Peng C."/>
            <person name="Meng J."/>
            <person name="Yang L."/>
            <person name="Liu J."/>
            <person name="Wen B."/>
            <person name="Zhang N."/>
            <person name="Huang Z."/>
            <person name="Zhu Q."/>
            <person name="Feng Y."/>
            <person name="Mount A."/>
            <person name="Hedgecock D."/>
            <person name="Xu Z."/>
            <person name="Liu Y."/>
            <person name="Domazet-Loso T."/>
            <person name="Du Y."/>
            <person name="Sun X."/>
            <person name="Zhang S."/>
            <person name="Liu B."/>
            <person name="Cheng P."/>
            <person name="Jiang X."/>
            <person name="Li J."/>
            <person name="Fan D."/>
            <person name="Wang W."/>
            <person name="Fu W."/>
            <person name="Wang T."/>
            <person name="Wang B."/>
            <person name="Zhang J."/>
            <person name="Peng Z."/>
            <person name="Li Y."/>
            <person name="Li N."/>
            <person name="Wang J."/>
            <person name="Chen M."/>
            <person name="He Y."/>
            <person name="Tan F."/>
            <person name="Song X."/>
            <person name="Zheng Q."/>
            <person name="Huang R."/>
            <person name="Yang H."/>
            <person name="Du X."/>
            <person name="Chen L."/>
            <person name="Yang M."/>
            <person name="Gaffney P.M."/>
            <person name="Wang S."/>
            <person name="Luo L."/>
            <person name="She Z."/>
            <person name="Ming Y."/>
            <person name="Huang W."/>
            <person name="Zhang S."/>
            <person name="Huang B."/>
            <person name="Zhang Y."/>
            <person name="Qu T."/>
            <person name="Ni P."/>
            <person name="Miao G."/>
            <person name="Wang J."/>
            <person name="Wang Q."/>
            <person name="Steinberg C.E."/>
            <person name="Wang H."/>
            <person name="Li N."/>
            <person name="Qian L."/>
            <person name="Zhang G."/>
            <person name="Li Y."/>
            <person name="Yang H."/>
            <person name="Liu X."/>
            <person name="Wang J."/>
            <person name="Yin Y."/>
            <person name="Wang J."/>
        </authorList>
    </citation>
    <scope>NUCLEOTIDE SEQUENCE [LARGE SCALE GENOMIC DNA]</scope>
    <source>
        <strain evidence="15">05x7-T-G4-1.051#20</strain>
    </source>
</reference>